<proteinExistence type="predicted"/>
<evidence type="ECO:0000313" key="1">
    <source>
        <dbReference type="EMBL" id="MBW76008.1"/>
    </source>
</evidence>
<dbReference type="AlphaFoldDB" id="A0A2M4DFP8"/>
<name>A0A2M4DFP8_ANODA</name>
<sequence length="79" mass="7917">MKRDFGLVEAAAATAAAASSLVCCSTTTTTTTTTAGFWCGTSSLRRALPFGVSVYPRPPHAAGGLSGAPLNACVMPSSH</sequence>
<protein>
    <submittedName>
        <fullName evidence="1">Putative secreted protein</fullName>
    </submittedName>
</protein>
<reference evidence="1" key="1">
    <citation type="submission" date="2018-01" db="EMBL/GenBank/DDBJ databases">
        <title>An insight into the sialome of Amazonian anophelines.</title>
        <authorList>
            <person name="Ribeiro J.M."/>
            <person name="Scarpassa V."/>
            <person name="Calvo E."/>
        </authorList>
    </citation>
    <scope>NUCLEOTIDE SEQUENCE</scope>
</reference>
<accession>A0A2M4DFP8</accession>
<organism evidence="1">
    <name type="scientific">Anopheles darlingi</name>
    <name type="common">Mosquito</name>
    <dbReference type="NCBI Taxonomy" id="43151"/>
    <lineage>
        <taxon>Eukaryota</taxon>
        <taxon>Metazoa</taxon>
        <taxon>Ecdysozoa</taxon>
        <taxon>Arthropoda</taxon>
        <taxon>Hexapoda</taxon>
        <taxon>Insecta</taxon>
        <taxon>Pterygota</taxon>
        <taxon>Neoptera</taxon>
        <taxon>Endopterygota</taxon>
        <taxon>Diptera</taxon>
        <taxon>Nematocera</taxon>
        <taxon>Culicoidea</taxon>
        <taxon>Culicidae</taxon>
        <taxon>Anophelinae</taxon>
        <taxon>Anopheles</taxon>
    </lineage>
</organism>
<dbReference type="EMBL" id="GGFL01011830">
    <property type="protein sequence ID" value="MBW76008.1"/>
    <property type="molecule type" value="Transcribed_RNA"/>
</dbReference>